<dbReference type="RefSeq" id="WP_085125808.1">
    <property type="nucleotide sequence ID" value="NZ_FWZX01000033.1"/>
</dbReference>
<gene>
    <name evidence="2" type="primary">rbfA</name>
    <name evidence="3" type="ORF">SAMN05428998_13333</name>
</gene>
<protein>
    <recommendedName>
        <fullName evidence="2">Ribosome-binding factor A</fullName>
    </recommendedName>
</protein>
<dbReference type="EMBL" id="FWZX01000033">
    <property type="protein sequence ID" value="SMF74559.1"/>
    <property type="molecule type" value="Genomic_DNA"/>
</dbReference>
<comment type="function">
    <text evidence="2">One of several proteins that assist in the late maturation steps of the functional core of the 30S ribosomal subunit. Associates with free 30S ribosomal subunits (but not with 30S subunits that are part of 70S ribosomes or polysomes). Required for efficient processing of 16S rRNA. May interact with the 5'-terminal helix region of 16S rRNA.</text>
</comment>
<keyword evidence="4" id="KW-1185">Reference proteome</keyword>
<dbReference type="GO" id="GO:0005829">
    <property type="term" value="C:cytosol"/>
    <property type="evidence" value="ECO:0007669"/>
    <property type="project" value="TreeGrafter"/>
</dbReference>
<dbReference type="NCBIfam" id="NF001802">
    <property type="entry name" value="PRK00521.2-5"/>
    <property type="match status" value="1"/>
</dbReference>
<keyword evidence="2" id="KW-0963">Cytoplasm</keyword>
<comment type="similarity">
    <text evidence="2">Belongs to the RbfA family.</text>
</comment>
<dbReference type="PANTHER" id="PTHR33515">
    <property type="entry name" value="RIBOSOME-BINDING FACTOR A, CHLOROPLASTIC-RELATED"/>
    <property type="match status" value="1"/>
</dbReference>
<comment type="subcellular location">
    <subcellularLocation>
        <location evidence="2">Cytoplasm</location>
    </subcellularLocation>
</comment>
<dbReference type="PROSITE" id="PS01319">
    <property type="entry name" value="RBFA"/>
    <property type="match status" value="1"/>
</dbReference>
<dbReference type="InterPro" id="IPR023799">
    <property type="entry name" value="RbfA_dom_sf"/>
</dbReference>
<dbReference type="STRING" id="560819.SAMN05428998_13333"/>
<dbReference type="GO" id="GO:0030490">
    <property type="term" value="P:maturation of SSU-rRNA"/>
    <property type="evidence" value="ECO:0007669"/>
    <property type="project" value="UniProtKB-UniRule"/>
</dbReference>
<evidence type="ECO:0000313" key="4">
    <source>
        <dbReference type="Proteomes" id="UP000192917"/>
    </source>
</evidence>
<sequence>MTRSRGAKAPSQRQLRVGEELRHVMARLLNAGEAHDPDLAGASITVSEVRVSPDLKNATVFVLPLAGRQEASVLAALKRAAPFFRHRLAEEMTLRFTPRLSFQLDHSFEEADRIERLLHSERVRQDLAAEGEAEQAEDDDGED</sequence>
<dbReference type="AlphaFoldDB" id="A0A1Y6CRS9"/>
<dbReference type="NCBIfam" id="TIGR00082">
    <property type="entry name" value="rbfA"/>
    <property type="match status" value="1"/>
</dbReference>
<dbReference type="PANTHER" id="PTHR33515:SF1">
    <property type="entry name" value="RIBOSOME-BINDING FACTOR A, CHLOROPLASTIC-RELATED"/>
    <property type="match status" value="1"/>
</dbReference>
<evidence type="ECO:0000256" key="1">
    <source>
        <dbReference type="ARBA" id="ARBA00022517"/>
    </source>
</evidence>
<dbReference type="SUPFAM" id="SSF89919">
    <property type="entry name" value="Ribosome-binding factor A, RbfA"/>
    <property type="match status" value="1"/>
</dbReference>
<evidence type="ECO:0000313" key="3">
    <source>
        <dbReference type="EMBL" id="SMF74559.1"/>
    </source>
</evidence>
<dbReference type="InterPro" id="IPR020053">
    <property type="entry name" value="Ribosome-bd_factorA_CS"/>
</dbReference>
<dbReference type="Gene3D" id="3.30.300.20">
    <property type="match status" value="1"/>
</dbReference>
<accession>A0A1Y6CRS9</accession>
<dbReference type="HAMAP" id="MF_00003">
    <property type="entry name" value="RbfA"/>
    <property type="match status" value="1"/>
</dbReference>
<name>A0A1Y6CRS9_9PROT</name>
<dbReference type="Proteomes" id="UP000192917">
    <property type="component" value="Unassembled WGS sequence"/>
</dbReference>
<organism evidence="3 4">
    <name type="scientific">Tistlia consotensis USBA 355</name>
    <dbReference type="NCBI Taxonomy" id="560819"/>
    <lineage>
        <taxon>Bacteria</taxon>
        <taxon>Pseudomonadati</taxon>
        <taxon>Pseudomonadota</taxon>
        <taxon>Alphaproteobacteria</taxon>
        <taxon>Rhodospirillales</taxon>
        <taxon>Rhodovibrionaceae</taxon>
        <taxon>Tistlia</taxon>
    </lineage>
</organism>
<comment type="subunit">
    <text evidence="2">Monomer. Binds 30S ribosomal subunits, but not 50S ribosomal subunits or 70S ribosomes.</text>
</comment>
<dbReference type="Pfam" id="PF02033">
    <property type="entry name" value="RBFA"/>
    <property type="match status" value="1"/>
</dbReference>
<reference evidence="3 4" key="1">
    <citation type="submission" date="2017-04" db="EMBL/GenBank/DDBJ databases">
        <authorList>
            <person name="Afonso C.L."/>
            <person name="Miller P.J."/>
            <person name="Scott M.A."/>
            <person name="Spackman E."/>
            <person name="Goraichik I."/>
            <person name="Dimitrov K.M."/>
            <person name="Suarez D.L."/>
            <person name="Swayne D.E."/>
        </authorList>
    </citation>
    <scope>NUCLEOTIDE SEQUENCE [LARGE SCALE GENOMIC DNA]</scope>
    <source>
        <strain evidence="3 4">USBA 355</strain>
    </source>
</reference>
<evidence type="ECO:0000256" key="2">
    <source>
        <dbReference type="HAMAP-Rule" id="MF_00003"/>
    </source>
</evidence>
<keyword evidence="1 2" id="KW-0690">Ribosome biogenesis</keyword>
<dbReference type="InterPro" id="IPR015946">
    <property type="entry name" value="KH_dom-like_a/b"/>
</dbReference>
<dbReference type="GO" id="GO:0043024">
    <property type="term" value="F:ribosomal small subunit binding"/>
    <property type="evidence" value="ECO:0007669"/>
    <property type="project" value="TreeGrafter"/>
</dbReference>
<proteinExistence type="inferred from homology"/>
<dbReference type="InterPro" id="IPR000238">
    <property type="entry name" value="RbfA"/>
</dbReference>